<keyword evidence="2" id="KW-1185">Reference proteome</keyword>
<dbReference type="AlphaFoldDB" id="B9S0Z0"/>
<dbReference type="InParanoid" id="B9S0Z0"/>
<proteinExistence type="predicted"/>
<name>B9S0Z0_RICCO</name>
<reference evidence="2" key="1">
    <citation type="journal article" date="2010" name="Nat. Biotechnol.">
        <title>Draft genome sequence of the oilseed species Ricinus communis.</title>
        <authorList>
            <person name="Chan A.P."/>
            <person name="Crabtree J."/>
            <person name="Zhao Q."/>
            <person name="Lorenzi H."/>
            <person name="Orvis J."/>
            <person name="Puiu D."/>
            <person name="Melake-Berhan A."/>
            <person name="Jones K.M."/>
            <person name="Redman J."/>
            <person name="Chen G."/>
            <person name="Cahoon E.B."/>
            <person name="Gedil M."/>
            <person name="Stanke M."/>
            <person name="Haas B.J."/>
            <person name="Wortman J.R."/>
            <person name="Fraser-Liggett C.M."/>
            <person name="Ravel J."/>
            <person name="Rabinowicz P.D."/>
        </authorList>
    </citation>
    <scope>NUCLEOTIDE SEQUENCE [LARGE SCALE GENOMIC DNA]</scope>
    <source>
        <strain evidence="2">cv. Hale</strain>
    </source>
</reference>
<evidence type="ECO:0000313" key="1">
    <source>
        <dbReference type="EMBL" id="EEF42632.1"/>
    </source>
</evidence>
<protein>
    <submittedName>
        <fullName evidence="1">Uncharacterized protein</fullName>
    </submittedName>
</protein>
<dbReference type="EMBL" id="EQ973842">
    <property type="protein sequence ID" value="EEF42632.1"/>
    <property type="molecule type" value="Genomic_DNA"/>
</dbReference>
<evidence type="ECO:0000313" key="2">
    <source>
        <dbReference type="Proteomes" id="UP000008311"/>
    </source>
</evidence>
<organism evidence="1 2">
    <name type="scientific">Ricinus communis</name>
    <name type="common">Castor bean</name>
    <dbReference type="NCBI Taxonomy" id="3988"/>
    <lineage>
        <taxon>Eukaryota</taxon>
        <taxon>Viridiplantae</taxon>
        <taxon>Streptophyta</taxon>
        <taxon>Embryophyta</taxon>
        <taxon>Tracheophyta</taxon>
        <taxon>Spermatophyta</taxon>
        <taxon>Magnoliopsida</taxon>
        <taxon>eudicotyledons</taxon>
        <taxon>Gunneridae</taxon>
        <taxon>Pentapetalae</taxon>
        <taxon>rosids</taxon>
        <taxon>fabids</taxon>
        <taxon>Malpighiales</taxon>
        <taxon>Euphorbiaceae</taxon>
        <taxon>Acalyphoideae</taxon>
        <taxon>Acalypheae</taxon>
        <taxon>Ricinus</taxon>
    </lineage>
</organism>
<gene>
    <name evidence="1" type="ORF">RCOM_0631500</name>
</gene>
<dbReference type="Proteomes" id="UP000008311">
    <property type="component" value="Unassembled WGS sequence"/>
</dbReference>
<accession>B9S0Z0</accession>
<sequence length="106" mass="12254">MFSKGLVYMRWVVLEQPFMMHVNNLLVSFGLPYRNFQPRKLQAFIAKAVDVDFSDDNDTTRRSTILFDGKKRSELILDDLCYEFSLEEEGVPQPTKENGCELVGIT</sequence>